<name>A0A0F9GMV2_9ZZZZ</name>
<accession>A0A0F9GMV2</accession>
<feature type="non-terminal residue" evidence="1">
    <location>
        <position position="1"/>
    </location>
</feature>
<proteinExistence type="predicted"/>
<evidence type="ECO:0008006" key="2">
    <source>
        <dbReference type="Google" id="ProtNLM"/>
    </source>
</evidence>
<dbReference type="EMBL" id="LAZR01025807">
    <property type="protein sequence ID" value="KKL70745.1"/>
    <property type="molecule type" value="Genomic_DNA"/>
</dbReference>
<evidence type="ECO:0000313" key="1">
    <source>
        <dbReference type="EMBL" id="KKL70745.1"/>
    </source>
</evidence>
<gene>
    <name evidence="1" type="ORF">LCGC14_2101820</name>
</gene>
<reference evidence="1" key="1">
    <citation type="journal article" date="2015" name="Nature">
        <title>Complex archaea that bridge the gap between prokaryotes and eukaryotes.</title>
        <authorList>
            <person name="Spang A."/>
            <person name="Saw J.H."/>
            <person name="Jorgensen S.L."/>
            <person name="Zaremba-Niedzwiedzka K."/>
            <person name="Martijn J."/>
            <person name="Lind A.E."/>
            <person name="van Eijk R."/>
            <person name="Schleper C."/>
            <person name="Guy L."/>
            <person name="Ettema T.J."/>
        </authorList>
    </citation>
    <scope>NUCLEOTIDE SEQUENCE</scope>
</reference>
<sequence>TWGVTETIGKFEFKIDNSSQTYLNIFTPYDELRVYMDYGTTATTLRFKGIIERVSKQDFNLVLTGRGPATKYVGKNVTYSATNKARSTILSEIISKYFIDLTTTNLEADSTTATVNYFDKPFWEVVEDVCNQGSHDAYIDTSFDFHYFLSGSRKNTTDAVIHEFNLVETGDFAPDASFIYNKIKVYGIEEDGIPIIATAEDTTSQTSFKIKELKITDSNITTQTQAQARADYELSINKDPPNIGFVTSLGLPTLTPGENLRVSDPLNGLNPGFFDVFEFTHKFDNDKPFMTEIKIKKERSSIPFILKKRIKIESEITSVNNPNEMDYSKIYNFNSDSGTHNDTVITDGVLKLVSGASSGDWTSENVSLTSDIASIEARLVGSGLAGTKTFISTNSGLTFREINSIGTITAITPSGTNPRSFQIKIEIFSTTTEIDTAAILYKF</sequence>
<comment type="caution">
    <text evidence="1">The sequence shown here is derived from an EMBL/GenBank/DDBJ whole genome shotgun (WGS) entry which is preliminary data.</text>
</comment>
<protein>
    <recommendedName>
        <fullName evidence="2">Tip attachment protein J domain-containing protein</fullName>
    </recommendedName>
</protein>
<dbReference type="AlphaFoldDB" id="A0A0F9GMV2"/>
<organism evidence="1">
    <name type="scientific">marine sediment metagenome</name>
    <dbReference type="NCBI Taxonomy" id="412755"/>
    <lineage>
        <taxon>unclassified sequences</taxon>
        <taxon>metagenomes</taxon>
        <taxon>ecological metagenomes</taxon>
    </lineage>
</organism>